<dbReference type="GO" id="GO:0008235">
    <property type="term" value="F:metalloexopeptidase activity"/>
    <property type="evidence" value="ECO:0007669"/>
    <property type="project" value="InterPro"/>
</dbReference>
<feature type="domain" description="Peptidase M28" evidence="2">
    <location>
        <begin position="322"/>
        <end position="538"/>
    </location>
</feature>
<dbReference type="EMBL" id="CP003345">
    <property type="protein sequence ID" value="AFM06297.1"/>
    <property type="molecule type" value="Genomic_DNA"/>
</dbReference>
<dbReference type="InterPro" id="IPR007484">
    <property type="entry name" value="Peptidase_M28"/>
</dbReference>
<dbReference type="eggNOG" id="COG2234">
    <property type="taxonomic scope" value="Bacteria"/>
</dbReference>
<evidence type="ECO:0000259" key="2">
    <source>
        <dbReference type="Pfam" id="PF04389"/>
    </source>
</evidence>
<keyword evidence="3" id="KW-0031">Aminopeptidase</keyword>
<proteinExistence type="predicted"/>
<dbReference type="OrthoDB" id="1521787at2"/>
<dbReference type="Gene3D" id="3.40.630.10">
    <property type="entry name" value="Zn peptidases"/>
    <property type="match status" value="1"/>
</dbReference>
<dbReference type="PANTHER" id="PTHR12147">
    <property type="entry name" value="METALLOPEPTIDASE M28 FAMILY MEMBER"/>
    <property type="match status" value="1"/>
</dbReference>
<feature type="chain" id="PRO_5003685621" evidence="1">
    <location>
        <begin position="25"/>
        <end position="561"/>
    </location>
</feature>
<feature type="signal peptide" evidence="1">
    <location>
        <begin position="1"/>
        <end position="24"/>
    </location>
</feature>
<evidence type="ECO:0000313" key="3">
    <source>
        <dbReference type="EMBL" id="AFM06297.1"/>
    </source>
</evidence>
<dbReference type="PANTHER" id="PTHR12147:SF26">
    <property type="entry name" value="PEPTIDASE M28 DOMAIN-CONTAINING PROTEIN"/>
    <property type="match status" value="1"/>
</dbReference>
<dbReference type="GO" id="GO:0004177">
    <property type="term" value="F:aminopeptidase activity"/>
    <property type="evidence" value="ECO:0007669"/>
    <property type="project" value="UniProtKB-KW"/>
</dbReference>
<organism evidence="3 4">
    <name type="scientific">Bernardetia litoralis (strain ATCC 23117 / DSM 6794 / NBRC 15988 / NCIMB 1366 / Fx l1 / Sio-4)</name>
    <name type="common">Flexibacter litoralis</name>
    <dbReference type="NCBI Taxonomy" id="880071"/>
    <lineage>
        <taxon>Bacteria</taxon>
        <taxon>Pseudomonadati</taxon>
        <taxon>Bacteroidota</taxon>
        <taxon>Cytophagia</taxon>
        <taxon>Cytophagales</taxon>
        <taxon>Bernardetiaceae</taxon>
        <taxon>Bernardetia</taxon>
    </lineage>
</organism>
<protein>
    <submittedName>
        <fullName evidence="3">Putative aminopeptidase</fullName>
    </submittedName>
</protein>
<dbReference type="GO" id="GO:0006508">
    <property type="term" value="P:proteolysis"/>
    <property type="evidence" value="ECO:0007669"/>
    <property type="project" value="InterPro"/>
</dbReference>
<accession>I4AQR2</accession>
<gene>
    <name evidence="3" type="ordered locus">Fleli_3995</name>
</gene>
<keyword evidence="1" id="KW-0732">Signal</keyword>
<reference evidence="4" key="1">
    <citation type="submission" date="2012-06" db="EMBL/GenBank/DDBJ databases">
        <title>The complete genome of Flexibacter litoralis DSM 6794.</title>
        <authorList>
            <person name="Lucas S."/>
            <person name="Copeland A."/>
            <person name="Lapidus A."/>
            <person name="Glavina del Rio T."/>
            <person name="Dalin E."/>
            <person name="Tice H."/>
            <person name="Bruce D."/>
            <person name="Goodwin L."/>
            <person name="Pitluck S."/>
            <person name="Peters L."/>
            <person name="Ovchinnikova G."/>
            <person name="Lu M."/>
            <person name="Kyrpides N."/>
            <person name="Mavromatis K."/>
            <person name="Ivanova N."/>
            <person name="Brettin T."/>
            <person name="Detter J.C."/>
            <person name="Han C."/>
            <person name="Larimer F."/>
            <person name="Land M."/>
            <person name="Hauser L."/>
            <person name="Markowitz V."/>
            <person name="Cheng J.-F."/>
            <person name="Hugenholtz P."/>
            <person name="Woyke T."/>
            <person name="Wu D."/>
            <person name="Spring S."/>
            <person name="Lang E."/>
            <person name="Kopitz M."/>
            <person name="Brambilla E."/>
            <person name="Klenk H.-P."/>
            <person name="Eisen J.A."/>
        </authorList>
    </citation>
    <scope>NUCLEOTIDE SEQUENCE [LARGE SCALE GENOMIC DNA]</scope>
    <source>
        <strain evidence="4">ATCC 23117 / DSM 6794 / NBRC 15988 / NCIMB 1366 / Sio-4</strain>
    </source>
</reference>
<name>I4AQR2_BERLS</name>
<dbReference type="HOGENOM" id="CLU_019932_2_0_10"/>
<dbReference type="STRING" id="880071.Fleli_3995"/>
<keyword evidence="3" id="KW-0378">Hydrolase</keyword>
<evidence type="ECO:0000256" key="1">
    <source>
        <dbReference type="SAM" id="SignalP"/>
    </source>
</evidence>
<dbReference type="AlphaFoldDB" id="I4AQR2"/>
<dbReference type="PATRIC" id="fig|880071.3.peg.3995"/>
<dbReference type="KEGG" id="fli:Fleli_3995"/>
<evidence type="ECO:0000313" key="4">
    <source>
        <dbReference type="Proteomes" id="UP000006054"/>
    </source>
</evidence>
<dbReference type="InterPro" id="IPR045175">
    <property type="entry name" value="M28_fam"/>
</dbReference>
<dbReference type="RefSeq" id="WP_014799720.1">
    <property type="nucleotide sequence ID" value="NC_018018.1"/>
</dbReference>
<dbReference type="Pfam" id="PF04389">
    <property type="entry name" value="Peptidase_M28"/>
    <property type="match status" value="1"/>
</dbReference>
<dbReference type="Proteomes" id="UP000006054">
    <property type="component" value="Chromosome"/>
</dbReference>
<keyword evidence="3" id="KW-0645">Protease</keyword>
<sequence length="561" mass="64333" precursor="true">MKFQSTIITLFFNLIILFSSTNCISQKADNQDTATRQTNRKKVEQDTLILESLSALQQSTQTYYANNIKAINLKNHIELLASESFEGRKVGERGQKMAGLYIQDFFIKNDLEPAVPTDLGKRYGQKFDVEKSKISMVTIKTEIKDKEITLKNKEDFLANPLTYLHNENELNVVLTGYSILPNEQMHGRGVALFLNTYDKEEIFYSNQDWNEKTEKQVLLAQKAGVKAVFYILTNSDNFKVNSKKLQKSEYLNEEIYTLKTEKSVGVYFLSMQTAAKLFDYSDSEWQTIEENFKENKIPSNLPYTTISIDVKKEKITDLDTENVIGFIEGTDLKEELIIISAHYDHLGKEKGHTNYFAGADDNASGVAALMELAKLFALAKKDGFSPRRSILFLTTTAEEVGMLGSSYYADIAPLFPISNVVANLNIDMIGREYTPKSKYPANDYVTIVGSDWLSPVLHQTHEQANTTFTKLNLDYTYNSKKHPEEFFYRSDQYSFAKYDIPVIFYTSPDHKDYHKTSDTAEKIDYQRVEKVTKLIFYTTWQLANQKQSPKKIEKNTFEGQN</sequence>
<keyword evidence="4" id="KW-1185">Reference proteome</keyword>
<dbReference type="SUPFAM" id="SSF53187">
    <property type="entry name" value="Zn-dependent exopeptidases"/>
    <property type="match status" value="1"/>
</dbReference>